<dbReference type="Gene3D" id="3.20.20.80">
    <property type="entry name" value="Glycosidases"/>
    <property type="match status" value="1"/>
</dbReference>
<dbReference type="PANTHER" id="PTHR10357:SF179">
    <property type="entry name" value="NEUTRAL AND BASIC AMINO ACID TRANSPORT PROTEIN RBAT"/>
    <property type="match status" value="1"/>
</dbReference>
<dbReference type="SUPFAM" id="SSF51445">
    <property type="entry name" value="(Trans)glycosidases"/>
    <property type="match status" value="1"/>
</dbReference>
<keyword evidence="3" id="KW-0326">Glycosidase</keyword>
<dbReference type="Pfam" id="PF23915">
    <property type="entry name" value="SusG_C"/>
    <property type="match status" value="1"/>
</dbReference>
<dbReference type="InterPro" id="IPR056300">
    <property type="entry name" value="SusG-like_C"/>
</dbReference>
<dbReference type="AlphaFoldDB" id="G5IBA9"/>
<keyword evidence="6" id="KW-1185">Reference proteome</keyword>
<dbReference type="RefSeq" id="WP_006778817.1">
    <property type="nucleotide sequence ID" value="NZ_CP040506.1"/>
</dbReference>
<dbReference type="PANTHER" id="PTHR10357">
    <property type="entry name" value="ALPHA-AMYLASE FAMILY MEMBER"/>
    <property type="match status" value="1"/>
</dbReference>
<evidence type="ECO:0000259" key="4">
    <source>
        <dbReference type="SMART" id="SM00642"/>
    </source>
</evidence>
<reference evidence="5 6" key="1">
    <citation type="submission" date="2011-08" db="EMBL/GenBank/DDBJ databases">
        <title>The Genome Sequence of Clostridium hathewayi WAL-18680.</title>
        <authorList>
            <consortium name="The Broad Institute Genome Sequencing Platform"/>
            <person name="Earl A."/>
            <person name="Ward D."/>
            <person name="Feldgarden M."/>
            <person name="Gevers D."/>
            <person name="Finegold S.M."/>
            <person name="Summanen P.H."/>
            <person name="Molitoris D.R."/>
            <person name="Song M."/>
            <person name="Daigneault M."/>
            <person name="Allen-Vercoe E."/>
            <person name="Young S.K."/>
            <person name="Zeng Q."/>
            <person name="Gargeya S."/>
            <person name="Fitzgerald M."/>
            <person name="Haas B."/>
            <person name="Abouelleil A."/>
            <person name="Alvarado L."/>
            <person name="Arachchi H.M."/>
            <person name="Berlin A."/>
            <person name="Brown A."/>
            <person name="Chapman S.B."/>
            <person name="Chen Z."/>
            <person name="Dunbar C."/>
            <person name="Freedman E."/>
            <person name="Gearin G."/>
            <person name="Gellesch M."/>
            <person name="Goldberg J."/>
            <person name="Griggs A."/>
            <person name="Gujja S."/>
            <person name="Heiman D."/>
            <person name="Howarth C."/>
            <person name="Larson L."/>
            <person name="Lui A."/>
            <person name="MacDonald P.J.P."/>
            <person name="Montmayeur A."/>
            <person name="Murphy C."/>
            <person name="Neiman D."/>
            <person name="Pearson M."/>
            <person name="Priest M."/>
            <person name="Roberts A."/>
            <person name="Saif S."/>
            <person name="Shea T."/>
            <person name="Shenoy N."/>
            <person name="Sisk P."/>
            <person name="Stolte C."/>
            <person name="Sykes S."/>
            <person name="Wortman J."/>
            <person name="Nusbaum C."/>
            <person name="Birren B."/>
        </authorList>
    </citation>
    <scope>NUCLEOTIDE SEQUENCE [LARGE SCALE GENOMIC DNA]</scope>
    <source>
        <strain evidence="5 6">WAL-18680</strain>
    </source>
</reference>
<dbReference type="HOGENOM" id="CLU_006462_2_3_9"/>
<dbReference type="GO" id="GO:0004556">
    <property type="term" value="F:alpha-amylase activity"/>
    <property type="evidence" value="ECO:0007669"/>
    <property type="project" value="TreeGrafter"/>
</dbReference>
<dbReference type="InterPro" id="IPR017853">
    <property type="entry name" value="GH"/>
</dbReference>
<feature type="domain" description="Glycosyl hydrolase family 13 catalytic" evidence="4">
    <location>
        <begin position="13"/>
        <end position="418"/>
    </location>
</feature>
<dbReference type="CDD" id="cd11333">
    <property type="entry name" value="AmyAc_SI_OligoGlu_DGase"/>
    <property type="match status" value="1"/>
</dbReference>
<dbReference type="Pfam" id="PF00128">
    <property type="entry name" value="Alpha-amylase"/>
    <property type="match status" value="1"/>
</dbReference>
<dbReference type="InterPro" id="IPR013780">
    <property type="entry name" value="Glyco_hydro_b"/>
</dbReference>
<evidence type="ECO:0000256" key="3">
    <source>
        <dbReference type="ARBA" id="ARBA00023295"/>
    </source>
</evidence>
<dbReference type="GO" id="GO:0009313">
    <property type="term" value="P:oligosaccharide catabolic process"/>
    <property type="evidence" value="ECO:0007669"/>
    <property type="project" value="TreeGrafter"/>
</dbReference>
<gene>
    <name evidence="5" type="ORF">HMPREF9473_00831</name>
</gene>
<evidence type="ECO:0000313" key="6">
    <source>
        <dbReference type="Proteomes" id="UP000005384"/>
    </source>
</evidence>
<dbReference type="EMBL" id="ADLN01000006">
    <property type="protein sequence ID" value="EHI61216.1"/>
    <property type="molecule type" value="Genomic_DNA"/>
</dbReference>
<dbReference type="PATRIC" id="fig|742737.3.peg.826"/>
<dbReference type="Gene3D" id="3.90.400.10">
    <property type="entry name" value="Oligo-1,6-glucosidase, Domain 2"/>
    <property type="match status" value="1"/>
</dbReference>
<dbReference type="OrthoDB" id="9805159at2"/>
<comment type="similarity">
    <text evidence="1">Belongs to the glycosyl hydrolase 13 family.</text>
</comment>
<sequence>MKQEWWKEVVVYQIYPKSFQDTDGDGVGDIPGIISRLDYLQWLGVDVLWISPVYCSPMADNGYDISDYYHIDPTFGTDEDMGRLIEEAGKRGMKILMDLVVNHTSDEHPWFRAAIADMDSEYASYYVFKDGKEGCPPDNLRSYFGGSAWERVGDTDRYYFHAFGKKQPDLNWDNPKLRDEIYQMMNYWLDKGVCGFRVDAIGNIKKNLVLDRYPADGPDGLCYAGTWIQNQPGIEDFLTEMKERTLKPHNSMTVAEVGVPEERLEEFVGKDGFFSMVFDFSYTDIDVPDSAEWFVPTGWTVKDIRDNLFHSQTATQAIGWGAVYLENHDQPRSINKYIPEADINRYSKTMLGTLFMMLRGTPFIYQGQEIGMTNIHMDTLDDYDDLATHDQYHRAMEAGVGEKAAWEAIYRRSRDNSRTPMQWEDDSQAGFSAAEQTWLKVNPNYKEINVEKERADEKSVLHYYRKLIELRKREEYRDVVIFGTFEPYDTDAEQVIAYERIWDEKRLLVLNNFGKQEQEVRLPEGIGETVLCNYDGEQDLVDGVYRLRPYESVILS</sequence>
<organism evidence="5 6">
    <name type="scientific">Hungatella hathewayi WAL-18680</name>
    <dbReference type="NCBI Taxonomy" id="742737"/>
    <lineage>
        <taxon>Bacteria</taxon>
        <taxon>Bacillati</taxon>
        <taxon>Bacillota</taxon>
        <taxon>Clostridia</taxon>
        <taxon>Lachnospirales</taxon>
        <taxon>Lachnospiraceae</taxon>
        <taxon>Hungatella</taxon>
    </lineage>
</organism>
<comment type="caution">
    <text evidence="5">The sequence shown here is derived from an EMBL/GenBank/DDBJ whole genome shotgun (WGS) entry which is preliminary data.</text>
</comment>
<dbReference type="InterPro" id="IPR045857">
    <property type="entry name" value="O16G_dom_2"/>
</dbReference>
<protein>
    <recommendedName>
        <fullName evidence="4">Glycosyl hydrolase family 13 catalytic domain-containing protein</fullName>
    </recommendedName>
</protein>
<evidence type="ECO:0000256" key="2">
    <source>
        <dbReference type="ARBA" id="ARBA00022801"/>
    </source>
</evidence>
<accession>G5IBA9</accession>
<evidence type="ECO:0000313" key="5">
    <source>
        <dbReference type="EMBL" id="EHI61216.1"/>
    </source>
</evidence>
<dbReference type="Proteomes" id="UP000005384">
    <property type="component" value="Unassembled WGS sequence"/>
</dbReference>
<proteinExistence type="inferred from homology"/>
<dbReference type="InterPro" id="IPR006047">
    <property type="entry name" value="GH13_cat_dom"/>
</dbReference>
<dbReference type="Gene3D" id="2.60.40.1180">
    <property type="entry name" value="Golgi alpha-mannosidase II"/>
    <property type="match status" value="1"/>
</dbReference>
<dbReference type="FunFam" id="3.20.20.80:FF:000064">
    <property type="entry name" value="Oligo-1,6-glucosidase"/>
    <property type="match status" value="1"/>
</dbReference>
<evidence type="ECO:0000256" key="1">
    <source>
        <dbReference type="ARBA" id="ARBA00008061"/>
    </source>
</evidence>
<dbReference type="FunFam" id="3.90.400.10:FF:000002">
    <property type="entry name" value="Sucrose isomerase"/>
    <property type="match status" value="1"/>
</dbReference>
<dbReference type="SUPFAM" id="SSF51011">
    <property type="entry name" value="Glycosyl hydrolase domain"/>
    <property type="match status" value="1"/>
</dbReference>
<name>G5IBA9_9FIRM</name>
<dbReference type="SMART" id="SM00642">
    <property type="entry name" value="Aamy"/>
    <property type="match status" value="1"/>
</dbReference>
<keyword evidence="2" id="KW-0378">Hydrolase</keyword>